<dbReference type="AlphaFoldDB" id="A0A7T8KB15"/>
<sequence>MKSQTCKNPTHIWSTEFNGHGGHKSGSGKDKRYLVLSPFHAFWVELLHGGARPSVEADGSHL</sequence>
<evidence type="ECO:0000256" key="1">
    <source>
        <dbReference type="SAM" id="MobiDB-lite"/>
    </source>
</evidence>
<gene>
    <name evidence="2" type="ORF">FKW44_004435</name>
</gene>
<accession>A0A7T8KB15</accession>
<keyword evidence="3" id="KW-1185">Reference proteome</keyword>
<name>A0A7T8KB15_CALRO</name>
<dbReference type="EMBL" id="CP045892">
    <property type="protein sequence ID" value="QQP52316.1"/>
    <property type="molecule type" value="Genomic_DNA"/>
</dbReference>
<evidence type="ECO:0000313" key="2">
    <source>
        <dbReference type="EMBL" id="QQP52316.1"/>
    </source>
</evidence>
<dbReference type="Proteomes" id="UP000595437">
    <property type="component" value="Chromosome 3"/>
</dbReference>
<feature type="compositionally biased region" description="Polar residues" evidence="1">
    <location>
        <begin position="1"/>
        <end position="17"/>
    </location>
</feature>
<evidence type="ECO:0000313" key="3">
    <source>
        <dbReference type="Proteomes" id="UP000595437"/>
    </source>
</evidence>
<protein>
    <submittedName>
        <fullName evidence="2">Uncharacterized protein</fullName>
    </submittedName>
</protein>
<feature type="region of interest" description="Disordered" evidence="1">
    <location>
        <begin position="1"/>
        <end position="28"/>
    </location>
</feature>
<proteinExistence type="predicted"/>
<organism evidence="2 3">
    <name type="scientific">Caligus rogercresseyi</name>
    <name type="common">Sea louse</name>
    <dbReference type="NCBI Taxonomy" id="217165"/>
    <lineage>
        <taxon>Eukaryota</taxon>
        <taxon>Metazoa</taxon>
        <taxon>Ecdysozoa</taxon>
        <taxon>Arthropoda</taxon>
        <taxon>Crustacea</taxon>
        <taxon>Multicrustacea</taxon>
        <taxon>Hexanauplia</taxon>
        <taxon>Copepoda</taxon>
        <taxon>Siphonostomatoida</taxon>
        <taxon>Caligidae</taxon>
        <taxon>Caligus</taxon>
    </lineage>
</organism>
<reference evidence="3" key="1">
    <citation type="submission" date="2021-01" db="EMBL/GenBank/DDBJ databases">
        <title>Caligus Genome Assembly.</title>
        <authorList>
            <person name="Gallardo-Escarate C."/>
        </authorList>
    </citation>
    <scope>NUCLEOTIDE SEQUENCE [LARGE SCALE GENOMIC DNA]</scope>
</reference>